<keyword evidence="8 11" id="KW-0328">Glycosyltransferase</keyword>
<dbReference type="Gene3D" id="3.40.50.2020">
    <property type="match status" value="1"/>
</dbReference>
<dbReference type="HAMAP" id="MF_00004">
    <property type="entry name" value="Aden_phosphoribosyltr"/>
    <property type="match status" value="1"/>
</dbReference>
<evidence type="ECO:0000313" key="13">
    <source>
        <dbReference type="EMBL" id="MBA8795146.1"/>
    </source>
</evidence>
<dbReference type="GO" id="GO:0003999">
    <property type="term" value="F:adenine phosphoribosyltransferase activity"/>
    <property type="evidence" value="ECO:0007669"/>
    <property type="project" value="UniProtKB-UniRule"/>
</dbReference>
<dbReference type="GO" id="GO:0006166">
    <property type="term" value="P:purine ribonucleoside salvage"/>
    <property type="evidence" value="ECO:0007669"/>
    <property type="project" value="UniProtKB-UniRule"/>
</dbReference>
<dbReference type="CDD" id="cd06223">
    <property type="entry name" value="PRTases_typeI"/>
    <property type="match status" value="1"/>
</dbReference>
<dbReference type="GO" id="GO:0005737">
    <property type="term" value="C:cytoplasm"/>
    <property type="evidence" value="ECO:0007669"/>
    <property type="project" value="UniProtKB-SubCell"/>
</dbReference>
<keyword evidence="7 11" id="KW-0963">Cytoplasm</keyword>
<evidence type="ECO:0000256" key="9">
    <source>
        <dbReference type="ARBA" id="ARBA00022679"/>
    </source>
</evidence>
<dbReference type="PANTHER" id="PTHR32315:SF3">
    <property type="entry name" value="ADENINE PHOSPHORIBOSYLTRANSFERASE"/>
    <property type="match status" value="1"/>
</dbReference>
<dbReference type="InterPro" id="IPR005764">
    <property type="entry name" value="Ade_phspho_trans"/>
</dbReference>
<comment type="catalytic activity">
    <reaction evidence="1 11">
        <text>AMP + diphosphate = 5-phospho-alpha-D-ribose 1-diphosphate + adenine</text>
        <dbReference type="Rhea" id="RHEA:16609"/>
        <dbReference type="ChEBI" id="CHEBI:16708"/>
        <dbReference type="ChEBI" id="CHEBI:33019"/>
        <dbReference type="ChEBI" id="CHEBI:58017"/>
        <dbReference type="ChEBI" id="CHEBI:456215"/>
        <dbReference type="EC" id="2.4.2.7"/>
    </reaction>
</comment>
<evidence type="ECO:0000256" key="10">
    <source>
        <dbReference type="ARBA" id="ARBA00022726"/>
    </source>
</evidence>
<dbReference type="UniPathway" id="UPA00588">
    <property type="reaction ID" value="UER00646"/>
</dbReference>
<gene>
    <name evidence="11" type="primary">apt</name>
    <name evidence="13" type="ORF">FHX74_002774</name>
</gene>
<keyword evidence="10 11" id="KW-0660">Purine salvage</keyword>
<evidence type="ECO:0000256" key="2">
    <source>
        <dbReference type="ARBA" id="ARBA00003968"/>
    </source>
</evidence>
<evidence type="ECO:0000256" key="8">
    <source>
        <dbReference type="ARBA" id="ARBA00022676"/>
    </source>
</evidence>
<dbReference type="PANTHER" id="PTHR32315">
    <property type="entry name" value="ADENINE PHOSPHORIBOSYLTRANSFERASE"/>
    <property type="match status" value="1"/>
</dbReference>
<dbReference type="Pfam" id="PF00156">
    <property type="entry name" value="Pribosyltran"/>
    <property type="match status" value="1"/>
</dbReference>
<evidence type="ECO:0000256" key="5">
    <source>
        <dbReference type="ARBA" id="ARBA00008391"/>
    </source>
</evidence>
<organism evidence="13 14">
    <name type="scientific">Microlunatus kandeliicorticis</name>
    <dbReference type="NCBI Taxonomy" id="1759536"/>
    <lineage>
        <taxon>Bacteria</taxon>
        <taxon>Bacillati</taxon>
        <taxon>Actinomycetota</taxon>
        <taxon>Actinomycetes</taxon>
        <taxon>Propionibacteriales</taxon>
        <taxon>Propionibacteriaceae</taxon>
        <taxon>Microlunatus</taxon>
    </lineage>
</organism>
<dbReference type="AlphaFoldDB" id="A0A7W3ITU2"/>
<dbReference type="NCBIfam" id="NF002636">
    <property type="entry name" value="PRK02304.1-5"/>
    <property type="match status" value="1"/>
</dbReference>
<evidence type="ECO:0000256" key="1">
    <source>
        <dbReference type="ARBA" id="ARBA00000868"/>
    </source>
</evidence>
<evidence type="ECO:0000256" key="11">
    <source>
        <dbReference type="HAMAP-Rule" id="MF_00004"/>
    </source>
</evidence>
<evidence type="ECO:0000256" key="3">
    <source>
        <dbReference type="ARBA" id="ARBA00004496"/>
    </source>
</evidence>
<reference evidence="13 14" key="1">
    <citation type="submission" date="2020-07" db="EMBL/GenBank/DDBJ databases">
        <title>Sequencing the genomes of 1000 actinobacteria strains.</title>
        <authorList>
            <person name="Klenk H.-P."/>
        </authorList>
    </citation>
    <scope>NUCLEOTIDE SEQUENCE [LARGE SCALE GENOMIC DNA]</scope>
    <source>
        <strain evidence="13 14">DSM 100723</strain>
    </source>
</reference>
<dbReference type="NCBIfam" id="NF002634">
    <property type="entry name" value="PRK02304.1-3"/>
    <property type="match status" value="1"/>
</dbReference>
<dbReference type="InterPro" id="IPR000836">
    <property type="entry name" value="PRTase_dom"/>
</dbReference>
<dbReference type="GO" id="GO:0002055">
    <property type="term" value="F:adenine binding"/>
    <property type="evidence" value="ECO:0007669"/>
    <property type="project" value="TreeGrafter"/>
</dbReference>
<evidence type="ECO:0000259" key="12">
    <source>
        <dbReference type="Pfam" id="PF00156"/>
    </source>
</evidence>
<accession>A0A7W3ITU2</accession>
<comment type="function">
    <text evidence="2 11">Catalyzes a salvage reaction resulting in the formation of AMP, that is energically less costly than de novo synthesis.</text>
</comment>
<dbReference type="RefSeq" id="WP_182560740.1">
    <property type="nucleotide sequence ID" value="NZ_JACGWT010000004.1"/>
</dbReference>
<dbReference type="GO" id="GO:0006168">
    <property type="term" value="P:adenine salvage"/>
    <property type="evidence" value="ECO:0007669"/>
    <property type="project" value="InterPro"/>
</dbReference>
<feature type="domain" description="Phosphoribosyltransferase" evidence="12">
    <location>
        <begin position="50"/>
        <end position="158"/>
    </location>
</feature>
<evidence type="ECO:0000256" key="7">
    <source>
        <dbReference type="ARBA" id="ARBA00022490"/>
    </source>
</evidence>
<name>A0A7W3ITU2_9ACTN</name>
<dbReference type="SUPFAM" id="SSF53271">
    <property type="entry name" value="PRTase-like"/>
    <property type="match status" value="1"/>
</dbReference>
<dbReference type="InterPro" id="IPR050054">
    <property type="entry name" value="UPRTase/APRTase"/>
</dbReference>
<dbReference type="Proteomes" id="UP000523079">
    <property type="component" value="Unassembled WGS sequence"/>
</dbReference>
<keyword evidence="14" id="KW-1185">Reference proteome</keyword>
<dbReference type="EMBL" id="JACGWT010000004">
    <property type="protein sequence ID" value="MBA8795146.1"/>
    <property type="molecule type" value="Genomic_DNA"/>
</dbReference>
<evidence type="ECO:0000256" key="6">
    <source>
        <dbReference type="ARBA" id="ARBA00011893"/>
    </source>
</evidence>
<comment type="subunit">
    <text evidence="11">Homodimer.</text>
</comment>
<dbReference type="InterPro" id="IPR029057">
    <property type="entry name" value="PRTase-like"/>
</dbReference>
<protein>
    <recommendedName>
        <fullName evidence="6 11">Adenine phosphoribosyltransferase</fullName>
        <shortName evidence="11">APRT</shortName>
        <ecNumber evidence="6 11">2.4.2.7</ecNumber>
    </recommendedName>
</protein>
<dbReference type="EC" id="2.4.2.7" evidence="6 11"/>
<comment type="similarity">
    <text evidence="5 11">Belongs to the purine/pyrimidine phosphoribosyltransferase family.</text>
</comment>
<keyword evidence="9 11" id="KW-0808">Transferase</keyword>
<comment type="pathway">
    <text evidence="4 11">Purine metabolism; AMP biosynthesis via salvage pathway; AMP from adenine: step 1/1.</text>
</comment>
<dbReference type="FunFam" id="3.40.50.2020:FF:000021">
    <property type="entry name" value="Adenine phosphoribosyltransferase"/>
    <property type="match status" value="1"/>
</dbReference>
<comment type="subcellular location">
    <subcellularLocation>
        <location evidence="3 11">Cytoplasm</location>
    </subcellularLocation>
</comment>
<evidence type="ECO:0000256" key="4">
    <source>
        <dbReference type="ARBA" id="ARBA00004659"/>
    </source>
</evidence>
<comment type="caution">
    <text evidence="13">The sequence shown here is derived from an EMBL/GenBank/DDBJ whole genome shotgun (WGS) entry which is preliminary data.</text>
</comment>
<proteinExistence type="inferred from homology"/>
<evidence type="ECO:0000313" key="14">
    <source>
        <dbReference type="Proteomes" id="UP000523079"/>
    </source>
</evidence>
<dbReference type="NCBIfam" id="TIGR01090">
    <property type="entry name" value="apt"/>
    <property type="match status" value="1"/>
</dbReference>
<sequence>MTAAASVPSAPADWADLIRDVPDFPKPGVVFKDITPLLASPAGFAAVVDELVARAPERIDVVVGMEARGFIFGAPVALRLGAAFVPIRKAGKLPAEVITASYDLEYGTETLAVHADAVRPGARVLIVDDVLATGGTVGATAELVRRLGAELVAVTVVLELDFLHGREKLAARGIDQLTALRSTASATGGSAAADA</sequence>
<dbReference type="GO" id="GO:0016208">
    <property type="term" value="F:AMP binding"/>
    <property type="evidence" value="ECO:0007669"/>
    <property type="project" value="TreeGrafter"/>
</dbReference>
<dbReference type="GO" id="GO:0044209">
    <property type="term" value="P:AMP salvage"/>
    <property type="evidence" value="ECO:0007669"/>
    <property type="project" value="UniProtKB-UniRule"/>
</dbReference>